<reference evidence="6" key="1">
    <citation type="journal article" date="2024" name="Gigascience">
        <title>Chromosome-level genome of the poultry shaft louse Menopon gallinae provides insight into the host-switching and adaptive evolution of parasitic lice.</title>
        <authorList>
            <person name="Xu Y."/>
            <person name="Ma L."/>
            <person name="Liu S."/>
            <person name="Liang Y."/>
            <person name="Liu Q."/>
            <person name="He Z."/>
            <person name="Tian L."/>
            <person name="Duan Y."/>
            <person name="Cai W."/>
            <person name="Li H."/>
            <person name="Song F."/>
        </authorList>
    </citation>
    <scope>NUCLEOTIDE SEQUENCE</scope>
    <source>
        <strain evidence="6">Cailab_2023a</strain>
    </source>
</reference>
<comment type="caution">
    <text evidence="6">The sequence shown here is derived from an EMBL/GenBank/DDBJ whole genome shotgun (WGS) entry which is preliminary data.</text>
</comment>
<dbReference type="Pfam" id="PF13000">
    <property type="entry name" value="Acatn"/>
    <property type="match status" value="2"/>
</dbReference>
<evidence type="ECO:0000256" key="3">
    <source>
        <dbReference type="ARBA" id="ARBA00022989"/>
    </source>
</evidence>
<dbReference type="InterPro" id="IPR024371">
    <property type="entry name" value="AcetylCoA_trans_1-like"/>
</dbReference>
<dbReference type="PANTHER" id="PTHR12778">
    <property type="entry name" value="SOLUTE CARRIER FAMILY 33 ACETYL-COA TRANSPORTER -RELATED"/>
    <property type="match status" value="1"/>
</dbReference>
<feature type="transmembrane region" description="Helical" evidence="5">
    <location>
        <begin position="84"/>
        <end position="102"/>
    </location>
</feature>
<proteinExistence type="predicted"/>
<keyword evidence="4 5" id="KW-0472">Membrane</keyword>
<evidence type="ECO:0008006" key="7">
    <source>
        <dbReference type="Google" id="ProtNLM"/>
    </source>
</evidence>
<dbReference type="SUPFAM" id="SSF103473">
    <property type="entry name" value="MFS general substrate transporter"/>
    <property type="match status" value="1"/>
</dbReference>
<feature type="transmembrane region" description="Helical" evidence="5">
    <location>
        <begin position="349"/>
        <end position="367"/>
    </location>
</feature>
<feature type="transmembrane region" description="Helical" evidence="5">
    <location>
        <begin position="189"/>
        <end position="211"/>
    </location>
</feature>
<dbReference type="InterPro" id="IPR004752">
    <property type="entry name" value="AmpG_permease/AT-1"/>
</dbReference>
<keyword evidence="3 5" id="KW-1133">Transmembrane helix</keyword>
<accession>A0AAW2HFT6</accession>
<keyword evidence="2 5" id="KW-0812">Transmembrane</keyword>
<feature type="transmembrane region" description="Helical" evidence="5">
    <location>
        <begin position="226"/>
        <end position="244"/>
    </location>
</feature>
<evidence type="ECO:0000256" key="2">
    <source>
        <dbReference type="ARBA" id="ARBA00022692"/>
    </source>
</evidence>
<evidence type="ECO:0000256" key="1">
    <source>
        <dbReference type="ARBA" id="ARBA00004141"/>
    </source>
</evidence>
<name>A0AAW2HFT6_9NEOP</name>
<feature type="transmembrane region" description="Helical" evidence="5">
    <location>
        <begin position="114"/>
        <end position="131"/>
    </location>
</feature>
<feature type="transmembrane region" description="Helical" evidence="5">
    <location>
        <begin position="373"/>
        <end position="395"/>
    </location>
</feature>
<comment type="subcellular location">
    <subcellularLocation>
        <location evidence="1">Membrane</location>
        <topology evidence="1">Multi-pass membrane protein</topology>
    </subcellularLocation>
</comment>
<dbReference type="Gene3D" id="1.20.1250.20">
    <property type="entry name" value="MFS general substrate transporter like domains"/>
    <property type="match status" value="1"/>
</dbReference>
<dbReference type="GO" id="GO:0016020">
    <property type="term" value="C:membrane"/>
    <property type="evidence" value="ECO:0007669"/>
    <property type="project" value="UniProtKB-SubCell"/>
</dbReference>
<evidence type="ECO:0000256" key="4">
    <source>
        <dbReference type="ARBA" id="ARBA00023136"/>
    </source>
</evidence>
<evidence type="ECO:0000313" key="6">
    <source>
        <dbReference type="EMBL" id="KAL0268652.1"/>
    </source>
</evidence>
<evidence type="ECO:0000256" key="5">
    <source>
        <dbReference type="SAM" id="Phobius"/>
    </source>
</evidence>
<sequence length="517" mass="57191">MSVRKRNGGAGDVDSGRDFTEIETGLHSERSRIKGDEKNIALLFFLYLLQGVPLGLMQAFPIILTNIGVSYAQQATLSLANWPFSMKLLWAPIVDSVYFKKIGRRKSWLIPSQYLIGIVMLLLSGCVNSLLEVDGDVKEPNILVLTIAFFLLNFLAATQDIAVDGWALTMLKRQNVSYASTCNSVGQTAGYFLGYVVFVALESASFCNTYIRSEPKPHGIFTLSDFLYFWGWVFIVVTSLIFGLKSEKPVSSSQTTLSVADSYKLLLKIVVLKPMKLLAAVLLSSKVAFAACDVVTGLKLIEAGVPREKMALLAVPMVPLQVLLPLYLTRHISGPNTMQMYLKAYPYRLVFGILFAVLVWTTPSFIKNEGIPTYYYVIFIIIYCFHQVTANSMYVSQMAFFAKVSDPAVGGTYMTLMNTLANAGGTWPQSLSLWLVDHLSVKQCSTDALNNCANSVKLKACESTNGICVTKIDGYYAEVVLCTVVGCLWLIWGRKAIKKLDSFSVKSYSIEKNVGVR</sequence>
<feature type="transmembrane region" description="Helical" evidence="5">
    <location>
        <begin position="143"/>
        <end position="168"/>
    </location>
</feature>
<feature type="transmembrane region" description="Helical" evidence="5">
    <location>
        <begin position="310"/>
        <end position="328"/>
    </location>
</feature>
<dbReference type="PANTHER" id="PTHR12778:SF9">
    <property type="entry name" value="ACETYL-COENZYME A TRANSPORTER 1"/>
    <property type="match status" value="1"/>
</dbReference>
<organism evidence="6">
    <name type="scientific">Menopon gallinae</name>
    <name type="common">poultry shaft louse</name>
    <dbReference type="NCBI Taxonomy" id="328185"/>
    <lineage>
        <taxon>Eukaryota</taxon>
        <taxon>Metazoa</taxon>
        <taxon>Ecdysozoa</taxon>
        <taxon>Arthropoda</taxon>
        <taxon>Hexapoda</taxon>
        <taxon>Insecta</taxon>
        <taxon>Pterygota</taxon>
        <taxon>Neoptera</taxon>
        <taxon>Paraneoptera</taxon>
        <taxon>Psocodea</taxon>
        <taxon>Troctomorpha</taxon>
        <taxon>Phthiraptera</taxon>
        <taxon>Amblycera</taxon>
        <taxon>Menoponidae</taxon>
        <taxon>Menopon</taxon>
    </lineage>
</organism>
<dbReference type="EMBL" id="JARGDH010000005">
    <property type="protein sequence ID" value="KAL0268652.1"/>
    <property type="molecule type" value="Genomic_DNA"/>
</dbReference>
<feature type="transmembrane region" description="Helical" evidence="5">
    <location>
        <begin position="475"/>
        <end position="492"/>
    </location>
</feature>
<feature type="transmembrane region" description="Helical" evidence="5">
    <location>
        <begin position="40"/>
        <end position="64"/>
    </location>
</feature>
<dbReference type="AlphaFoldDB" id="A0AAW2HFT6"/>
<gene>
    <name evidence="6" type="ORF">PYX00_010502</name>
</gene>
<dbReference type="InterPro" id="IPR036259">
    <property type="entry name" value="MFS_trans_sf"/>
</dbReference>
<dbReference type="GO" id="GO:0008521">
    <property type="term" value="F:acetyl-CoA transmembrane transporter activity"/>
    <property type="evidence" value="ECO:0007669"/>
    <property type="project" value="InterPro"/>
</dbReference>
<dbReference type="GO" id="GO:0035348">
    <property type="term" value="P:acetyl-CoA transmembrane transport"/>
    <property type="evidence" value="ECO:0007669"/>
    <property type="project" value="InterPro"/>
</dbReference>
<protein>
    <recommendedName>
        <fullName evidence="7">Acetyl-coenzyme A transporter 1</fullName>
    </recommendedName>
</protein>